<dbReference type="CDD" id="cd00320">
    <property type="entry name" value="cpn10"/>
    <property type="match status" value="1"/>
</dbReference>
<dbReference type="PANTHER" id="PTHR10772:SF63">
    <property type="entry name" value="20 KDA CHAPERONIN, CHLOROPLASTIC"/>
    <property type="match status" value="1"/>
</dbReference>
<accession>A0A6A2X3A3</accession>
<evidence type="ECO:0000256" key="6">
    <source>
        <dbReference type="RuleBase" id="RU003479"/>
    </source>
</evidence>
<dbReference type="SMART" id="SM00883">
    <property type="entry name" value="Cpn10"/>
    <property type="match status" value="2"/>
</dbReference>
<dbReference type="Gene3D" id="2.30.33.40">
    <property type="entry name" value="GroES chaperonin"/>
    <property type="match status" value="2"/>
</dbReference>
<dbReference type="GO" id="GO:0046872">
    <property type="term" value="F:metal ion binding"/>
    <property type="evidence" value="ECO:0007669"/>
    <property type="project" value="TreeGrafter"/>
</dbReference>
<evidence type="ECO:0000313" key="7">
    <source>
        <dbReference type="EMBL" id="KAE8669181.1"/>
    </source>
</evidence>
<keyword evidence="8" id="KW-1185">Reference proteome</keyword>
<dbReference type="GO" id="GO:0005524">
    <property type="term" value="F:ATP binding"/>
    <property type="evidence" value="ECO:0007669"/>
    <property type="project" value="InterPro"/>
</dbReference>
<dbReference type="GO" id="GO:0051087">
    <property type="term" value="F:protein-folding chaperone binding"/>
    <property type="evidence" value="ECO:0007669"/>
    <property type="project" value="TreeGrafter"/>
</dbReference>
<comment type="caution">
    <text evidence="7">The sequence shown here is derived from an EMBL/GenBank/DDBJ whole genome shotgun (WGS) entry which is preliminary data.</text>
</comment>
<comment type="similarity">
    <text evidence="1 6">Belongs to the GroES chaperonin family.</text>
</comment>
<dbReference type="InterPro" id="IPR011032">
    <property type="entry name" value="GroES-like_sf"/>
</dbReference>
<evidence type="ECO:0000256" key="3">
    <source>
        <dbReference type="ARBA" id="ARBA00031971"/>
    </source>
</evidence>
<organism evidence="7 8">
    <name type="scientific">Hibiscus syriacus</name>
    <name type="common">Rose of Sharon</name>
    <dbReference type="NCBI Taxonomy" id="106335"/>
    <lineage>
        <taxon>Eukaryota</taxon>
        <taxon>Viridiplantae</taxon>
        <taxon>Streptophyta</taxon>
        <taxon>Embryophyta</taxon>
        <taxon>Tracheophyta</taxon>
        <taxon>Spermatophyta</taxon>
        <taxon>Magnoliopsida</taxon>
        <taxon>eudicotyledons</taxon>
        <taxon>Gunneridae</taxon>
        <taxon>Pentapetalae</taxon>
        <taxon>rosids</taxon>
        <taxon>malvids</taxon>
        <taxon>Malvales</taxon>
        <taxon>Malvaceae</taxon>
        <taxon>Malvoideae</taxon>
        <taxon>Hibiscus</taxon>
    </lineage>
</organism>
<protein>
    <recommendedName>
        <fullName evidence="4">20 kDa chaperonin, chloroplastic</fullName>
    </recommendedName>
    <alternativeName>
        <fullName evidence="3">Chaperonin 10</fullName>
    </alternativeName>
    <alternativeName>
        <fullName evidence="5">Protein Cpn21</fullName>
    </alternativeName>
</protein>
<dbReference type="InterPro" id="IPR020818">
    <property type="entry name" value="Chaperonin_GroES"/>
</dbReference>
<dbReference type="PROSITE" id="PS00681">
    <property type="entry name" value="CHAPERONINS_CPN10"/>
    <property type="match status" value="1"/>
</dbReference>
<dbReference type="InterPro" id="IPR037124">
    <property type="entry name" value="Chaperonin_GroES_sf"/>
</dbReference>
<dbReference type="InterPro" id="IPR018369">
    <property type="entry name" value="Chaprnonin_Cpn10_CS"/>
</dbReference>
<evidence type="ECO:0000256" key="5">
    <source>
        <dbReference type="ARBA" id="ARBA00079398"/>
    </source>
</evidence>
<dbReference type="Proteomes" id="UP000436088">
    <property type="component" value="Unassembled WGS sequence"/>
</dbReference>
<name>A0A6A2X3A3_HIBSY</name>
<dbReference type="EMBL" id="VEPZ02001532">
    <property type="protein sequence ID" value="KAE8669181.1"/>
    <property type="molecule type" value="Genomic_DNA"/>
</dbReference>
<proteinExistence type="inferred from homology"/>
<sequence length="368" mass="39979">MSDHLQDVLRSDACRVQIHNFQVQLEFRSTPVPNRVGFESPQRSKTVLTLVVSVSFTGRGNWNPIPPLSHVWFKFSKGELEYNSITGGKVNFIHNMMELKSFGGGNVKFDHTTLINLLVLGMATFQLSASSVTVSAKNLASFEELKPYAVEFSSLRSLKPWSLNHKSFKGLIVKAATVVAPKYTSIKPLGDRVLVKIKEAEEKTEGGILLPTMAQSKPQGGEVVDVGEGKTVGKTKLESSVKTGGKVAEAEEKTAGGLLLTEASKEKPSIGTVRNSYNLVGNGNIKPLSVAPGNAVLYSKYAGNDFKASDGTNYITLRASDVMASRSRPMRCILWGTFDCKKIPVFGNYGGNFGEKNKGSIHMEVEVS</sequence>
<dbReference type="Pfam" id="PF00166">
    <property type="entry name" value="Cpn10"/>
    <property type="match status" value="1"/>
</dbReference>
<evidence type="ECO:0000313" key="8">
    <source>
        <dbReference type="Proteomes" id="UP000436088"/>
    </source>
</evidence>
<dbReference type="FunFam" id="2.30.33.40:FF:000001">
    <property type="entry name" value="10 kDa chaperonin"/>
    <property type="match status" value="1"/>
</dbReference>
<dbReference type="GO" id="GO:0044183">
    <property type="term" value="F:protein folding chaperone"/>
    <property type="evidence" value="ECO:0007669"/>
    <property type="project" value="InterPro"/>
</dbReference>
<dbReference type="GO" id="GO:0009507">
    <property type="term" value="C:chloroplast"/>
    <property type="evidence" value="ECO:0007669"/>
    <property type="project" value="TreeGrafter"/>
</dbReference>
<dbReference type="SUPFAM" id="SSF50129">
    <property type="entry name" value="GroES-like"/>
    <property type="match status" value="2"/>
</dbReference>
<dbReference type="GO" id="GO:0051082">
    <property type="term" value="F:unfolded protein binding"/>
    <property type="evidence" value="ECO:0007669"/>
    <property type="project" value="TreeGrafter"/>
</dbReference>
<dbReference type="AlphaFoldDB" id="A0A6A2X3A3"/>
<dbReference type="HAMAP" id="MF_00580">
    <property type="entry name" value="CH10"/>
    <property type="match status" value="1"/>
</dbReference>
<dbReference type="PRINTS" id="PR00297">
    <property type="entry name" value="CHAPERONIN10"/>
</dbReference>
<evidence type="ECO:0000256" key="2">
    <source>
        <dbReference type="ARBA" id="ARBA00023186"/>
    </source>
</evidence>
<dbReference type="PANTHER" id="PTHR10772">
    <property type="entry name" value="10 KDA HEAT SHOCK PROTEIN"/>
    <property type="match status" value="1"/>
</dbReference>
<evidence type="ECO:0000256" key="4">
    <source>
        <dbReference type="ARBA" id="ARBA00073031"/>
    </source>
</evidence>
<evidence type="ECO:0000256" key="1">
    <source>
        <dbReference type="ARBA" id="ARBA00006975"/>
    </source>
</evidence>
<keyword evidence="2 6" id="KW-0143">Chaperone</keyword>
<gene>
    <name evidence="7" type="ORF">F3Y22_tig00112253pilonHSYRG00189</name>
</gene>
<reference evidence="7" key="1">
    <citation type="submission" date="2019-09" db="EMBL/GenBank/DDBJ databases">
        <title>Draft genome information of white flower Hibiscus syriacus.</title>
        <authorList>
            <person name="Kim Y.-M."/>
        </authorList>
    </citation>
    <scope>NUCLEOTIDE SEQUENCE [LARGE SCALE GENOMIC DNA]</scope>
    <source>
        <strain evidence="7">YM2019G1</strain>
    </source>
</reference>
<dbReference type="GO" id="GO:0005739">
    <property type="term" value="C:mitochondrion"/>
    <property type="evidence" value="ECO:0007669"/>
    <property type="project" value="TreeGrafter"/>
</dbReference>